<evidence type="ECO:0000313" key="2">
    <source>
        <dbReference type="EMBL" id="MDS0018423.1"/>
    </source>
</evidence>
<keyword evidence="1" id="KW-0732">Signal</keyword>
<accession>A0AAE4E3T6</accession>
<dbReference type="Gene3D" id="2.40.160.20">
    <property type="match status" value="1"/>
</dbReference>
<gene>
    <name evidence="2" type="ORF">PTZ61_06895</name>
</gene>
<feature type="chain" id="PRO_5042276991" evidence="1">
    <location>
        <begin position="22"/>
        <end position="79"/>
    </location>
</feature>
<dbReference type="Proteomes" id="UP001182277">
    <property type="component" value="Unassembled WGS sequence"/>
</dbReference>
<feature type="signal peptide" evidence="1">
    <location>
        <begin position="1"/>
        <end position="21"/>
    </location>
</feature>
<name>A0AAE4E3T6_9ENTR</name>
<sequence length="79" mass="8659">MKKTVIALIMANAFTATSAFAAADAGTWYGGAKFGWSHYFDTNMGSKAFDNTHSDHFDLTMIMSAGVFIRVIRLPHGLR</sequence>
<comment type="caution">
    <text evidence="2">The sequence shown here is derived from an EMBL/GenBank/DDBJ whole genome shotgun (WGS) entry which is preliminary data.</text>
</comment>
<dbReference type="AlphaFoldDB" id="A0AAE4E3T6"/>
<organism evidence="2 3">
    <name type="scientific">Enterobacter hormaechei subsp. steigerwaltii</name>
    <dbReference type="NCBI Taxonomy" id="299766"/>
    <lineage>
        <taxon>Bacteria</taxon>
        <taxon>Pseudomonadati</taxon>
        <taxon>Pseudomonadota</taxon>
        <taxon>Gammaproteobacteria</taxon>
        <taxon>Enterobacterales</taxon>
        <taxon>Enterobacteriaceae</taxon>
        <taxon>Enterobacter</taxon>
        <taxon>Enterobacter cloacae complex</taxon>
    </lineage>
</organism>
<reference evidence="2" key="1">
    <citation type="submission" date="2023-02" db="EMBL/GenBank/DDBJ databases">
        <title>NDM-1 &amp; ACT-7 co producing ST 133 Enterobacter.</title>
        <authorList>
            <person name="Halder G."/>
            <person name="Chaudhuri B."/>
            <person name="Dutta S."/>
        </authorList>
    </citation>
    <scope>NUCLEOTIDE SEQUENCE</scope>
    <source>
        <strain evidence="2">PEER 323</strain>
    </source>
</reference>
<evidence type="ECO:0000313" key="3">
    <source>
        <dbReference type="Proteomes" id="UP001182277"/>
    </source>
</evidence>
<protein>
    <submittedName>
        <fullName evidence="2">Uncharacterized protein</fullName>
    </submittedName>
</protein>
<evidence type="ECO:0000256" key="1">
    <source>
        <dbReference type="SAM" id="SignalP"/>
    </source>
</evidence>
<dbReference type="EMBL" id="JARDRS010000003">
    <property type="protein sequence ID" value="MDS0018423.1"/>
    <property type="molecule type" value="Genomic_DNA"/>
</dbReference>
<proteinExistence type="predicted"/>